<keyword evidence="3" id="KW-0963">Cytoplasm</keyword>
<organism evidence="9 10">
    <name type="scientific">Saccoglossus kowalevskii</name>
    <name type="common">Acorn worm</name>
    <dbReference type="NCBI Taxonomy" id="10224"/>
    <lineage>
        <taxon>Eukaryota</taxon>
        <taxon>Metazoa</taxon>
        <taxon>Hemichordata</taxon>
        <taxon>Enteropneusta</taxon>
        <taxon>Harrimaniidae</taxon>
        <taxon>Saccoglossus</taxon>
    </lineage>
</organism>
<evidence type="ECO:0000256" key="6">
    <source>
        <dbReference type="ARBA" id="ARBA00023212"/>
    </source>
</evidence>
<proteinExistence type="predicted"/>
<dbReference type="PANTHER" id="PTHR18879:SF20">
    <property type="entry name" value="CENTROSOMAL PROTEIN OF 290 KDA"/>
    <property type="match status" value="1"/>
</dbReference>
<evidence type="ECO:0000256" key="1">
    <source>
        <dbReference type="ARBA" id="ARBA00004120"/>
    </source>
</evidence>
<protein>
    <submittedName>
        <fullName evidence="10">Centrosomal protein of 290 kDa-like</fullName>
    </submittedName>
</protein>
<dbReference type="RefSeq" id="XP_006811634.1">
    <property type="nucleotide sequence ID" value="XM_006811571.1"/>
</dbReference>
<keyword evidence="5 8" id="KW-0175">Coiled coil</keyword>
<evidence type="ECO:0000256" key="5">
    <source>
        <dbReference type="ARBA" id="ARBA00023054"/>
    </source>
</evidence>
<dbReference type="PANTHER" id="PTHR18879">
    <property type="entry name" value="CENTROSOMAL PROTEIN OF 290 KDA"/>
    <property type="match status" value="1"/>
</dbReference>
<keyword evidence="6" id="KW-0206">Cytoskeleton</keyword>
<feature type="coiled-coil region" evidence="8">
    <location>
        <begin position="74"/>
        <end position="108"/>
    </location>
</feature>
<accession>A0ABM0LV43</accession>
<comment type="subcellular location">
    <subcellularLocation>
        <location evidence="1">Cytoplasm</location>
        <location evidence="1">Cytoskeleton</location>
        <location evidence="1">Cilium basal body</location>
    </subcellularLocation>
    <subcellularLocation>
        <location evidence="2">Cytoplasm</location>
        <location evidence="2">Cytoskeleton</location>
        <location evidence="2">Microtubule organizing center</location>
        <location evidence="2">Centrosome</location>
    </subcellularLocation>
</comment>
<keyword evidence="7" id="KW-0966">Cell projection</keyword>
<evidence type="ECO:0000256" key="3">
    <source>
        <dbReference type="ARBA" id="ARBA00022490"/>
    </source>
</evidence>
<evidence type="ECO:0000256" key="2">
    <source>
        <dbReference type="ARBA" id="ARBA00004300"/>
    </source>
</evidence>
<reference evidence="10" key="1">
    <citation type="submission" date="2025-08" db="UniProtKB">
        <authorList>
            <consortium name="RefSeq"/>
        </authorList>
    </citation>
    <scope>IDENTIFICATION</scope>
    <source>
        <tissue evidence="10">Testes</tissue>
    </source>
</reference>
<sequence>MHNNLMKRYEKEVKSNTSHIETISTLNLRIYELEQQLKQLQEKILELERQSPKWSAGRCGGKRRRRRSNSLNDSLDLKTELERVREERDKLSKDKKKLKKELQGLDKGFFDEVEDLKYALQQSAQLNQKYEKTLRSMCNRFGVPFPFALNPQRTSTPIY</sequence>
<evidence type="ECO:0000256" key="4">
    <source>
        <dbReference type="ARBA" id="ARBA00022794"/>
    </source>
</evidence>
<gene>
    <name evidence="10" type="primary">LOC102808473</name>
</gene>
<name>A0ABM0LV43_SACKO</name>
<dbReference type="Proteomes" id="UP000694865">
    <property type="component" value="Unplaced"/>
</dbReference>
<evidence type="ECO:0000313" key="9">
    <source>
        <dbReference type="Proteomes" id="UP000694865"/>
    </source>
</evidence>
<evidence type="ECO:0000256" key="7">
    <source>
        <dbReference type="ARBA" id="ARBA00023273"/>
    </source>
</evidence>
<feature type="coiled-coil region" evidence="8">
    <location>
        <begin position="23"/>
        <end position="50"/>
    </location>
</feature>
<dbReference type="InterPro" id="IPR026201">
    <property type="entry name" value="Cep290"/>
</dbReference>
<keyword evidence="4" id="KW-0970">Cilium biogenesis/degradation</keyword>
<evidence type="ECO:0000256" key="8">
    <source>
        <dbReference type="SAM" id="Coils"/>
    </source>
</evidence>
<dbReference type="GeneID" id="102808473"/>
<keyword evidence="9" id="KW-1185">Reference proteome</keyword>
<evidence type="ECO:0000313" key="10">
    <source>
        <dbReference type="RefSeq" id="XP_006811634.1"/>
    </source>
</evidence>